<evidence type="ECO:0000256" key="1">
    <source>
        <dbReference type="ARBA" id="ARBA00022741"/>
    </source>
</evidence>
<evidence type="ECO:0000256" key="2">
    <source>
        <dbReference type="ARBA" id="ARBA00023134"/>
    </source>
</evidence>
<dbReference type="GO" id="GO:0000266">
    <property type="term" value="P:mitochondrial fission"/>
    <property type="evidence" value="ECO:0007669"/>
    <property type="project" value="TreeGrafter"/>
</dbReference>
<evidence type="ECO:0000259" key="3">
    <source>
        <dbReference type="PROSITE" id="PS51718"/>
    </source>
</evidence>
<dbReference type="GO" id="GO:0008017">
    <property type="term" value="F:microtubule binding"/>
    <property type="evidence" value="ECO:0007669"/>
    <property type="project" value="TreeGrafter"/>
</dbReference>
<protein>
    <recommendedName>
        <fullName evidence="3">Dynamin-type G domain-containing protein</fullName>
    </recommendedName>
</protein>
<keyword evidence="1" id="KW-0547">Nucleotide-binding</keyword>
<name>A0AAD1U167_EUPCR</name>
<dbReference type="AlphaFoldDB" id="A0AAD1U167"/>
<dbReference type="GO" id="GO:0048312">
    <property type="term" value="P:intracellular distribution of mitochondria"/>
    <property type="evidence" value="ECO:0007669"/>
    <property type="project" value="TreeGrafter"/>
</dbReference>
<dbReference type="CDD" id="cd08771">
    <property type="entry name" value="DLP_1"/>
    <property type="match status" value="1"/>
</dbReference>
<dbReference type="InterPro" id="IPR000375">
    <property type="entry name" value="Dynamin_stalk"/>
</dbReference>
<dbReference type="Pfam" id="PF00350">
    <property type="entry name" value="Dynamin_N"/>
    <property type="match status" value="1"/>
</dbReference>
<dbReference type="GO" id="GO:0016559">
    <property type="term" value="P:peroxisome fission"/>
    <property type="evidence" value="ECO:0007669"/>
    <property type="project" value="TreeGrafter"/>
</dbReference>
<dbReference type="InterPro" id="IPR045063">
    <property type="entry name" value="Dynamin_N"/>
</dbReference>
<dbReference type="InterPro" id="IPR027417">
    <property type="entry name" value="P-loop_NTPase"/>
</dbReference>
<dbReference type="InterPro" id="IPR030381">
    <property type="entry name" value="G_DYNAMIN_dom"/>
</dbReference>
<evidence type="ECO:0000313" key="5">
    <source>
        <dbReference type="Proteomes" id="UP001295684"/>
    </source>
</evidence>
<keyword evidence="2" id="KW-0342">GTP-binding</keyword>
<gene>
    <name evidence="4" type="ORF">ECRASSUSDP1_LOCUS756</name>
</gene>
<sequence>MEMQGIIAMMNEIQLALQEANLKYDIDLPRIAVIGAQSSGKSSVLESIVGEDFLPRGVGIVTRCPLILQLIHREGDTYAKFDHVPGKKFEDFEEVRKEIEFRTDELAGSDKKIVNKPIFLTIFNETVPNLTLIDLPGFTRLDLDDQTIGISQEIENLVLEYIRKENTIILAISPANNDIANSDGLLYAKKVDPNRDRTFGVMTKIDIMDKGTNALDFINGTKYKLKHGFIGVKCRSQEDNNKGKTIMESLQDEVDFFRKHPAYKHIAHTQGTPALAQKLSKLLSNHIKKHLPSIQEKISQNFMECEKTLQSLGAGFELNDEQDVVTFISNIIDEYCIEFKRVIEHSKIIHVDGRKLFDGGAFIYEIFQTYMKDKIGKIDPLHKLSESDILREIRIVNGIESGLFVPREACKNLIIRNIKKFKRPSLECAEYVHQILEGSISLIDTNQLGSRRGLIYFLNMNTEKILEKSLRNLKKHITEVIESEESYINYDDPDFRLIEPYLFGELHLDDNILK</sequence>
<dbReference type="Proteomes" id="UP001295684">
    <property type="component" value="Unassembled WGS sequence"/>
</dbReference>
<dbReference type="EMBL" id="CAMPGE010000710">
    <property type="protein sequence ID" value="CAI2359465.1"/>
    <property type="molecule type" value="Genomic_DNA"/>
</dbReference>
<dbReference type="GO" id="GO:0016020">
    <property type="term" value="C:membrane"/>
    <property type="evidence" value="ECO:0007669"/>
    <property type="project" value="TreeGrafter"/>
</dbReference>
<dbReference type="InterPro" id="IPR001401">
    <property type="entry name" value="Dynamin_GTPase"/>
</dbReference>
<dbReference type="SMART" id="SM00053">
    <property type="entry name" value="DYNc"/>
    <property type="match status" value="1"/>
</dbReference>
<feature type="domain" description="Dynamin-type G" evidence="3">
    <location>
        <begin position="25"/>
        <end position="292"/>
    </location>
</feature>
<organism evidence="4 5">
    <name type="scientific">Euplotes crassus</name>
    <dbReference type="NCBI Taxonomy" id="5936"/>
    <lineage>
        <taxon>Eukaryota</taxon>
        <taxon>Sar</taxon>
        <taxon>Alveolata</taxon>
        <taxon>Ciliophora</taxon>
        <taxon>Intramacronucleata</taxon>
        <taxon>Spirotrichea</taxon>
        <taxon>Hypotrichia</taxon>
        <taxon>Euplotida</taxon>
        <taxon>Euplotidae</taxon>
        <taxon>Moneuplotes</taxon>
    </lineage>
</organism>
<dbReference type="PANTHER" id="PTHR11566">
    <property type="entry name" value="DYNAMIN"/>
    <property type="match status" value="1"/>
</dbReference>
<dbReference type="GO" id="GO:0006897">
    <property type="term" value="P:endocytosis"/>
    <property type="evidence" value="ECO:0007669"/>
    <property type="project" value="TreeGrafter"/>
</dbReference>
<dbReference type="GO" id="GO:0003924">
    <property type="term" value="F:GTPase activity"/>
    <property type="evidence" value="ECO:0007669"/>
    <property type="project" value="InterPro"/>
</dbReference>
<dbReference type="InterPro" id="IPR022812">
    <property type="entry name" value="Dynamin"/>
</dbReference>
<dbReference type="PROSITE" id="PS51718">
    <property type="entry name" value="G_DYNAMIN_2"/>
    <property type="match status" value="1"/>
</dbReference>
<dbReference type="GO" id="GO:0005874">
    <property type="term" value="C:microtubule"/>
    <property type="evidence" value="ECO:0007669"/>
    <property type="project" value="TreeGrafter"/>
</dbReference>
<comment type="caution">
    <text evidence="4">The sequence shown here is derived from an EMBL/GenBank/DDBJ whole genome shotgun (WGS) entry which is preliminary data.</text>
</comment>
<dbReference type="GO" id="GO:0005525">
    <property type="term" value="F:GTP binding"/>
    <property type="evidence" value="ECO:0007669"/>
    <property type="project" value="InterPro"/>
</dbReference>
<keyword evidence="5" id="KW-1185">Reference proteome</keyword>
<dbReference type="GO" id="GO:0005739">
    <property type="term" value="C:mitochondrion"/>
    <property type="evidence" value="ECO:0007669"/>
    <property type="project" value="TreeGrafter"/>
</dbReference>
<reference evidence="4" key="1">
    <citation type="submission" date="2023-07" db="EMBL/GenBank/DDBJ databases">
        <authorList>
            <consortium name="AG Swart"/>
            <person name="Singh M."/>
            <person name="Singh A."/>
            <person name="Seah K."/>
            <person name="Emmerich C."/>
        </authorList>
    </citation>
    <scope>NUCLEOTIDE SEQUENCE</scope>
    <source>
        <strain evidence="4">DP1</strain>
    </source>
</reference>
<dbReference type="Gene3D" id="3.40.50.300">
    <property type="entry name" value="P-loop containing nucleotide triphosphate hydrolases"/>
    <property type="match status" value="1"/>
</dbReference>
<dbReference type="PRINTS" id="PR00195">
    <property type="entry name" value="DYNAMIN"/>
</dbReference>
<dbReference type="Gene3D" id="1.20.120.1240">
    <property type="entry name" value="Dynamin, middle domain"/>
    <property type="match status" value="1"/>
</dbReference>
<accession>A0AAD1U167</accession>
<dbReference type="SUPFAM" id="SSF52540">
    <property type="entry name" value="P-loop containing nucleoside triphosphate hydrolases"/>
    <property type="match status" value="1"/>
</dbReference>
<evidence type="ECO:0000313" key="4">
    <source>
        <dbReference type="EMBL" id="CAI2359465.1"/>
    </source>
</evidence>
<dbReference type="Pfam" id="PF01031">
    <property type="entry name" value="Dynamin_M"/>
    <property type="match status" value="1"/>
</dbReference>
<proteinExistence type="predicted"/>
<dbReference type="PANTHER" id="PTHR11566:SF21">
    <property type="entry name" value="DYNAMIN RELATED PROTEIN 1, ISOFORM A"/>
    <property type="match status" value="1"/>
</dbReference>